<keyword evidence="2 4" id="KW-0238">DNA-binding</keyword>
<dbReference type="PROSITE" id="PS50977">
    <property type="entry name" value="HTH_TETR_2"/>
    <property type="match status" value="1"/>
</dbReference>
<accession>A9WRM9</accession>
<dbReference type="InterPro" id="IPR009057">
    <property type="entry name" value="Homeodomain-like_sf"/>
</dbReference>
<dbReference type="InterPro" id="IPR001647">
    <property type="entry name" value="HTH_TetR"/>
</dbReference>
<dbReference type="EMBL" id="CP000910">
    <property type="protein sequence ID" value="ABY24311.1"/>
    <property type="molecule type" value="Genomic_DNA"/>
</dbReference>
<dbReference type="PROSITE" id="PS01081">
    <property type="entry name" value="HTH_TETR_1"/>
    <property type="match status" value="1"/>
</dbReference>
<dbReference type="AlphaFoldDB" id="A9WRM9"/>
<dbReference type="InterPro" id="IPR036271">
    <property type="entry name" value="Tet_transcr_reg_TetR-rel_C_sf"/>
</dbReference>
<name>A9WRM9_RENSM</name>
<evidence type="ECO:0000313" key="7">
    <source>
        <dbReference type="Proteomes" id="UP000002007"/>
    </source>
</evidence>
<sequence length="221" mass="23789">MRDRLMPGANRAPRKDSAANRLKLVAAAQKLFAERGLNVTLDEVARKAGVGTGTAYRHFANKSELAAVVLAGATQAIADDAQAALAAADPWQGLVQFFSATAARQAADRGLYESLSRQGDDKLQSEIWPGVFRAVAELFEVVQASEQIRADAVPEDVAAILVMLGPAVDMSREAGTELWRRYLSLLLAGLRNPDSPVQMLSGPIPLPEQRMALIQAGMIRR</sequence>
<evidence type="ECO:0000256" key="2">
    <source>
        <dbReference type="ARBA" id="ARBA00023125"/>
    </source>
</evidence>
<feature type="domain" description="HTH tetR-type" evidence="5">
    <location>
        <begin position="18"/>
        <end position="77"/>
    </location>
</feature>
<keyword evidence="1" id="KW-0805">Transcription regulation</keyword>
<dbReference type="SUPFAM" id="SSF46689">
    <property type="entry name" value="Homeodomain-like"/>
    <property type="match status" value="1"/>
</dbReference>
<dbReference type="InterPro" id="IPR049445">
    <property type="entry name" value="TetR_SbtR-like_C"/>
</dbReference>
<proteinExistence type="predicted"/>
<dbReference type="InterPro" id="IPR023772">
    <property type="entry name" value="DNA-bd_HTH_TetR-type_CS"/>
</dbReference>
<dbReference type="GO" id="GO:0003700">
    <property type="term" value="F:DNA-binding transcription factor activity"/>
    <property type="evidence" value="ECO:0007669"/>
    <property type="project" value="TreeGrafter"/>
</dbReference>
<protein>
    <submittedName>
        <fullName evidence="6">Transcriptional regulator, TetR family</fullName>
    </submittedName>
</protein>
<dbReference type="InterPro" id="IPR050109">
    <property type="entry name" value="HTH-type_TetR-like_transc_reg"/>
</dbReference>
<dbReference type="PANTHER" id="PTHR30055">
    <property type="entry name" value="HTH-TYPE TRANSCRIPTIONAL REGULATOR RUTR"/>
    <property type="match status" value="1"/>
</dbReference>
<dbReference type="Pfam" id="PF00440">
    <property type="entry name" value="TetR_N"/>
    <property type="match status" value="1"/>
</dbReference>
<reference evidence="7" key="1">
    <citation type="journal article" date="2008" name="J. Bacteriol.">
        <title>Genome sequence of the fish pathogen Renibacterium salmoninarum suggests reductive evolution away from an environmental Arthrobacter ancestor.</title>
        <authorList>
            <person name="Wiens G.D."/>
            <person name="Rockey D.D."/>
            <person name="Wu Z."/>
            <person name="Chang J."/>
            <person name="Levy R."/>
            <person name="Crane S."/>
            <person name="Chen D.S."/>
            <person name="Capri G.R."/>
            <person name="Burnett J.R."/>
            <person name="Sudheesh P.S."/>
            <person name="Schipma M.J."/>
            <person name="Burd H."/>
            <person name="Bhattacharyya A."/>
            <person name="Rhodes L.D."/>
            <person name="Kaul R."/>
            <person name="Strom M.S."/>
        </authorList>
    </citation>
    <scope>NUCLEOTIDE SEQUENCE [LARGE SCALE GENOMIC DNA]</scope>
    <source>
        <strain evidence="7">ATCC 33209 / DSM 20767 / JCM 11484 / NBRC 15589 / NCIMB 2235</strain>
    </source>
</reference>
<feature type="DNA-binding region" description="H-T-H motif" evidence="4">
    <location>
        <begin position="40"/>
        <end position="59"/>
    </location>
</feature>
<dbReference type="STRING" id="288705.RSal33209_2586"/>
<evidence type="ECO:0000256" key="3">
    <source>
        <dbReference type="ARBA" id="ARBA00023163"/>
    </source>
</evidence>
<dbReference type="PRINTS" id="PR00455">
    <property type="entry name" value="HTHTETR"/>
</dbReference>
<gene>
    <name evidence="6" type="ordered locus">RSal33209_2586</name>
</gene>
<dbReference type="GO" id="GO:0000976">
    <property type="term" value="F:transcription cis-regulatory region binding"/>
    <property type="evidence" value="ECO:0007669"/>
    <property type="project" value="TreeGrafter"/>
</dbReference>
<dbReference type="eggNOG" id="COG1309">
    <property type="taxonomic scope" value="Bacteria"/>
</dbReference>
<dbReference type="Pfam" id="PF21597">
    <property type="entry name" value="TetR_C_43"/>
    <property type="match status" value="1"/>
</dbReference>
<keyword evidence="7" id="KW-1185">Reference proteome</keyword>
<dbReference type="Proteomes" id="UP000002007">
    <property type="component" value="Chromosome"/>
</dbReference>
<dbReference type="SUPFAM" id="SSF48498">
    <property type="entry name" value="Tetracyclin repressor-like, C-terminal domain"/>
    <property type="match status" value="1"/>
</dbReference>
<evidence type="ECO:0000256" key="1">
    <source>
        <dbReference type="ARBA" id="ARBA00023015"/>
    </source>
</evidence>
<evidence type="ECO:0000259" key="5">
    <source>
        <dbReference type="PROSITE" id="PS50977"/>
    </source>
</evidence>
<evidence type="ECO:0000313" key="6">
    <source>
        <dbReference type="EMBL" id="ABY24311.1"/>
    </source>
</evidence>
<dbReference type="Gene3D" id="1.10.357.10">
    <property type="entry name" value="Tetracycline Repressor, domain 2"/>
    <property type="match status" value="1"/>
</dbReference>
<organism evidence="6 7">
    <name type="scientific">Renibacterium salmoninarum (strain ATCC 33209 / DSM 20767 / JCM 11484 / NBRC 15589 / NCIMB 2235)</name>
    <dbReference type="NCBI Taxonomy" id="288705"/>
    <lineage>
        <taxon>Bacteria</taxon>
        <taxon>Bacillati</taxon>
        <taxon>Actinomycetota</taxon>
        <taxon>Actinomycetes</taxon>
        <taxon>Micrococcales</taxon>
        <taxon>Micrococcaceae</taxon>
        <taxon>Renibacterium</taxon>
    </lineage>
</organism>
<keyword evidence="3" id="KW-0804">Transcription</keyword>
<dbReference type="PANTHER" id="PTHR30055:SF234">
    <property type="entry name" value="HTH-TYPE TRANSCRIPTIONAL REGULATOR BETI"/>
    <property type="match status" value="1"/>
</dbReference>
<dbReference type="HOGENOM" id="CLU_069356_17_0_11"/>
<dbReference type="KEGG" id="rsa:RSal33209_2586"/>
<evidence type="ECO:0000256" key="4">
    <source>
        <dbReference type="PROSITE-ProRule" id="PRU00335"/>
    </source>
</evidence>